<dbReference type="Pfam" id="PF00923">
    <property type="entry name" value="TAL_FSA"/>
    <property type="match status" value="1"/>
</dbReference>
<dbReference type="GO" id="GO:0009052">
    <property type="term" value="P:pentose-phosphate shunt, non-oxidative branch"/>
    <property type="evidence" value="ECO:0007669"/>
    <property type="project" value="TreeGrafter"/>
</dbReference>
<dbReference type="EMBL" id="RYZI01000109">
    <property type="protein sequence ID" value="RWA10574.1"/>
    <property type="molecule type" value="Genomic_DNA"/>
</dbReference>
<evidence type="ECO:0000256" key="1">
    <source>
        <dbReference type="ARBA" id="ARBA00023270"/>
    </source>
</evidence>
<evidence type="ECO:0000313" key="4">
    <source>
        <dbReference type="Proteomes" id="UP000286045"/>
    </source>
</evidence>
<dbReference type="AlphaFoldDB" id="A0A439D840"/>
<proteinExistence type="predicted"/>
<name>A0A439D840_9PEZI</name>
<keyword evidence="4" id="KW-1185">Reference proteome</keyword>
<accession>A0A439D840</accession>
<gene>
    <name evidence="3" type="ORF">EKO27_g4529</name>
</gene>
<dbReference type="InterPro" id="IPR001585">
    <property type="entry name" value="TAL/FSA"/>
</dbReference>
<evidence type="ECO:0000256" key="2">
    <source>
        <dbReference type="SAM" id="MobiDB-lite"/>
    </source>
</evidence>
<keyword evidence="1" id="KW-0704">Schiff base</keyword>
<dbReference type="SUPFAM" id="SSF51569">
    <property type="entry name" value="Aldolase"/>
    <property type="match status" value="1"/>
</dbReference>
<dbReference type="GO" id="GO:0004801">
    <property type="term" value="F:transaldolase activity"/>
    <property type="evidence" value="ECO:0007669"/>
    <property type="project" value="TreeGrafter"/>
</dbReference>
<reference evidence="3 4" key="1">
    <citation type="submission" date="2018-12" db="EMBL/GenBank/DDBJ databases">
        <title>Draft genome sequence of Xylaria grammica IHI A82.</title>
        <authorList>
            <person name="Buettner E."/>
            <person name="Kellner H."/>
        </authorList>
    </citation>
    <scope>NUCLEOTIDE SEQUENCE [LARGE SCALE GENOMIC DNA]</scope>
    <source>
        <strain evidence="3 4">IHI A82</strain>
    </source>
</reference>
<feature type="region of interest" description="Disordered" evidence="2">
    <location>
        <begin position="268"/>
        <end position="287"/>
    </location>
</feature>
<evidence type="ECO:0008006" key="5">
    <source>
        <dbReference type="Google" id="ProtNLM"/>
    </source>
</evidence>
<evidence type="ECO:0000313" key="3">
    <source>
        <dbReference type="EMBL" id="RWA10574.1"/>
    </source>
</evidence>
<dbReference type="InterPro" id="IPR013785">
    <property type="entry name" value="Aldolase_TIM"/>
</dbReference>
<dbReference type="PANTHER" id="PTHR10683">
    <property type="entry name" value="TRANSALDOLASE"/>
    <property type="match status" value="1"/>
</dbReference>
<organism evidence="3 4">
    <name type="scientific">Xylaria grammica</name>
    <dbReference type="NCBI Taxonomy" id="363999"/>
    <lineage>
        <taxon>Eukaryota</taxon>
        <taxon>Fungi</taxon>
        <taxon>Dikarya</taxon>
        <taxon>Ascomycota</taxon>
        <taxon>Pezizomycotina</taxon>
        <taxon>Sordariomycetes</taxon>
        <taxon>Xylariomycetidae</taxon>
        <taxon>Xylariales</taxon>
        <taxon>Xylariaceae</taxon>
        <taxon>Xylaria</taxon>
    </lineage>
</organism>
<dbReference type="GO" id="GO:0005975">
    <property type="term" value="P:carbohydrate metabolic process"/>
    <property type="evidence" value="ECO:0007669"/>
    <property type="project" value="InterPro"/>
</dbReference>
<dbReference type="Proteomes" id="UP000286045">
    <property type="component" value="Unassembled WGS sequence"/>
</dbReference>
<comment type="caution">
    <text evidence="3">The sequence shown here is derived from an EMBL/GenBank/DDBJ whole genome shotgun (WGS) entry which is preliminary data.</text>
</comment>
<protein>
    <recommendedName>
        <fullName evidence="5">Transaldolase</fullName>
    </recommendedName>
</protein>
<sequence length="368" mass="40410">MASLEGPTWLEKLEEQLDVDVDWMDPEYIKNMPIKPHDQTSNQLLVNIELYRASNADLLQQVAKELKDEGWLAVYTRTAVLLCKKNIDYISGRVLLQTLPSKAYDTQATVDHARLYDKEFARVGIGRDRYCIKIPATGPALNAAKILSEEGIATLGTAVFGLPQAIACSQAGCLYISPYYNENRAHSDLSLWPDVQDPAREHPNSPRMIQIIETYKRLHEETGKEQPFVKLASFLSAKEAMAAAEMGCHSATIPYTVLDQLAKLKYDGSEQPGAGVPKPSHPYKNPGPTPARLAELAKTDPLTANWDGVLASTSIDYLADQGAELDKAIAGDPIAANRLAEALKIFVGDDENGETSSRKKCEEAIAQV</sequence>
<dbReference type="PANTHER" id="PTHR10683:SF39">
    <property type="entry name" value="TRANSALDOLASE"/>
    <property type="match status" value="1"/>
</dbReference>
<dbReference type="Gene3D" id="3.20.20.70">
    <property type="entry name" value="Aldolase class I"/>
    <property type="match status" value="1"/>
</dbReference>
<dbReference type="STRING" id="363999.A0A439D840"/>